<feature type="transmembrane region" description="Helical" evidence="5">
    <location>
        <begin position="68"/>
        <end position="85"/>
    </location>
</feature>
<feature type="transmembrane region" description="Helical" evidence="5">
    <location>
        <begin position="326"/>
        <end position="345"/>
    </location>
</feature>
<feature type="transmembrane region" description="Helical" evidence="5">
    <location>
        <begin position="91"/>
        <end position="109"/>
    </location>
</feature>
<dbReference type="STRING" id="1236971.JCM9152_2814"/>
<evidence type="ECO:0000256" key="4">
    <source>
        <dbReference type="ARBA" id="ARBA00023136"/>
    </source>
</evidence>
<accession>W4QI83</accession>
<dbReference type="InterPro" id="IPR007016">
    <property type="entry name" value="O-antigen_ligase-rel_domated"/>
</dbReference>
<feature type="transmembrane region" description="Helical" evidence="5">
    <location>
        <begin position="161"/>
        <end position="177"/>
    </location>
</feature>
<reference evidence="7" key="1">
    <citation type="journal article" date="2014" name="Genome Announc.">
        <title>Draft Genome Sequences of Three Alkaliphilic Bacillus Strains, Bacillus wakoensis JCM 9140T, Bacillus akibai JCM 9157T, and Bacillus hemicellulosilyticus JCM 9152T.</title>
        <authorList>
            <person name="Yuki M."/>
            <person name="Oshima K."/>
            <person name="Suda W."/>
            <person name="Oshida Y."/>
            <person name="Kitamura K."/>
            <person name="Iida T."/>
            <person name="Hattori M."/>
            <person name="Ohkuma M."/>
        </authorList>
    </citation>
    <scope>NUCLEOTIDE SEQUENCE [LARGE SCALE GENOMIC DNA]</scope>
    <source>
        <strain evidence="7">JCM 9152</strain>
    </source>
</reference>
<evidence type="ECO:0000256" key="1">
    <source>
        <dbReference type="ARBA" id="ARBA00004141"/>
    </source>
</evidence>
<sequence length="401" mass="46820">MNKSYYNINFIKKISIVLILLPVFISNYLSEQFGITSMVFLILLVIPFCFTNWKSLFISFNYMIKINYIKLLFLYLIYCSFTLAFTQDFSAGLNMILLFIVSVILGLLFSQYKVIEIYKHLAWSGLIYTIVLYLGIPNLYFNYYTESQRFAYYHGDISLNPNYFSILLSFFGMYFLYKFISTKNYKLLHAIPLLMIIFFIIETHSRSGLYTFSIVSLISFLLFAKKSILTYISGAFLTALLFIFIFTNINFSNNVDTRITELDLNNRNLIWEVGIEKSLEDPYKFIFGYGKGTSEFILGESNLLYSVINDEGKARTNAHNMYIENLLNLGIIGLSLLILFSLYLIKFFYRKFEYNTSLVPILIYGTIIISGLMGNQMRTYYFVIVFAIVIAYSIQKQRELN</sequence>
<feature type="transmembrane region" description="Helical" evidence="5">
    <location>
        <begin position="184"/>
        <end position="201"/>
    </location>
</feature>
<gene>
    <name evidence="7" type="ORF">JCM9152_2814</name>
</gene>
<evidence type="ECO:0000256" key="2">
    <source>
        <dbReference type="ARBA" id="ARBA00022692"/>
    </source>
</evidence>
<comment type="subcellular location">
    <subcellularLocation>
        <location evidence="1">Membrane</location>
        <topology evidence="1">Multi-pass membrane protein</topology>
    </subcellularLocation>
</comment>
<dbReference type="InterPro" id="IPR051533">
    <property type="entry name" value="WaaL-like"/>
</dbReference>
<comment type="caution">
    <text evidence="7">The sequence shown here is derived from an EMBL/GenBank/DDBJ whole genome shotgun (WGS) entry which is preliminary data.</text>
</comment>
<proteinExistence type="predicted"/>
<dbReference type="Pfam" id="PF04932">
    <property type="entry name" value="Wzy_C"/>
    <property type="match status" value="1"/>
</dbReference>
<evidence type="ECO:0000313" key="7">
    <source>
        <dbReference type="EMBL" id="GAE31353.1"/>
    </source>
</evidence>
<protein>
    <recommendedName>
        <fullName evidence="6">O-antigen ligase-related domain-containing protein</fullName>
    </recommendedName>
</protein>
<evidence type="ECO:0000256" key="5">
    <source>
        <dbReference type="SAM" id="Phobius"/>
    </source>
</evidence>
<feature type="transmembrane region" description="Helical" evidence="5">
    <location>
        <begin position="379"/>
        <end position="395"/>
    </location>
</feature>
<dbReference type="EMBL" id="BAUU01000018">
    <property type="protein sequence ID" value="GAE31353.1"/>
    <property type="molecule type" value="Genomic_DNA"/>
</dbReference>
<keyword evidence="4 5" id="KW-0472">Membrane</keyword>
<dbReference type="OrthoDB" id="9990249at2"/>
<feature type="transmembrane region" description="Helical" evidence="5">
    <location>
        <begin position="231"/>
        <end position="251"/>
    </location>
</feature>
<keyword evidence="2 5" id="KW-0812">Transmembrane</keyword>
<dbReference type="PANTHER" id="PTHR37422">
    <property type="entry name" value="TEICHURONIC ACID BIOSYNTHESIS PROTEIN TUAE"/>
    <property type="match status" value="1"/>
</dbReference>
<evidence type="ECO:0000256" key="3">
    <source>
        <dbReference type="ARBA" id="ARBA00022989"/>
    </source>
</evidence>
<name>W4QI83_9BACI</name>
<dbReference type="Proteomes" id="UP000018895">
    <property type="component" value="Unassembled WGS sequence"/>
</dbReference>
<dbReference type="RefSeq" id="WP_035344820.1">
    <property type="nucleotide sequence ID" value="NZ_BAUU01000018.1"/>
</dbReference>
<feature type="transmembrane region" description="Helical" evidence="5">
    <location>
        <begin position="12"/>
        <end position="29"/>
    </location>
</feature>
<evidence type="ECO:0000259" key="6">
    <source>
        <dbReference type="Pfam" id="PF04932"/>
    </source>
</evidence>
<feature type="domain" description="O-antigen ligase-related" evidence="6">
    <location>
        <begin position="193"/>
        <end position="338"/>
    </location>
</feature>
<keyword evidence="3 5" id="KW-1133">Transmembrane helix</keyword>
<dbReference type="PANTHER" id="PTHR37422:SF17">
    <property type="entry name" value="O-ANTIGEN LIGASE"/>
    <property type="match status" value="1"/>
</dbReference>
<feature type="transmembrane region" description="Helical" evidence="5">
    <location>
        <begin position="121"/>
        <end position="141"/>
    </location>
</feature>
<evidence type="ECO:0000313" key="8">
    <source>
        <dbReference type="Proteomes" id="UP000018895"/>
    </source>
</evidence>
<keyword evidence="8" id="KW-1185">Reference proteome</keyword>
<feature type="transmembrane region" description="Helical" evidence="5">
    <location>
        <begin position="352"/>
        <end position="373"/>
    </location>
</feature>
<feature type="transmembrane region" description="Helical" evidence="5">
    <location>
        <begin position="35"/>
        <end position="56"/>
    </location>
</feature>
<organism evidence="7 8">
    <name type="scientific">Halalkalibacter hemicellulosilyticusJCM 9152</name>
    <dbReference type="NCBI Taxonomy" id="1236971"/>
    <lineage>
        <taxon>Bacteria</taxon>
        <taxon>Bacillati</taxon>
        <taxon>Bacillota</taxon>
        <taxon>Bacilli</taxon>
        <taxon>Bacillales</taxon>
        <taxon>Bacillaceae</taxon>
        <taxon>Halalkalibacter</taxon>
    </lineage>
</organism>
<dbReference type="GO" id="GO:0016020">
    <property type="term" value="C:membrane"/>
    <property type="evidence" value="ECO:0007669"/>
    <property type="project" value="UniProtKB-SubCell"/>
</dbReference>
<dbReference type="AlphaFoldDB" id="W4QI83"/>